<keyword evidence="4" id="KW-0804">Transcription</keyword>
<dbReference type="GO" id="GO:0003677">
    <property type="term" value="F:DNA binding"/>
    <property type="evidence" value="ECO:0007669"/>
    <property type="project" value="UniProtKB-KW"/>
</dbReference>
<protein>
    <submittedName>
        <fullName evidence="6">DNA-binding transcriptional LysR family regulator</fullName>
    </submittedName>
</protein>
<dbReference type="PANTHER" id="PTHR30346">
    <property type="entry name" value="TRANSCRIPTIONAL DUAL REGULATOR HCAR-RELATED"/>
    <property type="match status" value="1"/>
</dbReference>
<evidence type="ECO:0000256" key="3">
    <source>
        <dbReference type="ARBA" id="ARBA00023125"/>
    </source>
</evidence>
<dbReference type="InterPro" id="IPR005119">
    <property type="entry name" value="LysR_subst-bd"/>
</dbReference>
<dbReference type="InterPro" id="IPR036388">
    <property type="entry name" value="WH-like_DNA-bd_sf"/>
</dbReference>
<keyword evidence="2" id="KW-0805">Transcription regulation</keyword>
<dbReference type="RefSeq" id="WP_197002880.1">
    <property type="nucleotide sequence ID" value="NZ_BONS01000002.1"/>
</dbReference>
<name>A0A8J7GCT1_9ACTN</name>
<keyword evidence="7" id="KW-1185">Reference proteome</keyword>
<keyword evidence="3 6" id="KW-0238">DNA-binding</keyword>
<dbReference type="Proteomes" id="UP000622552">
    <property type="component" value="Unassembled WGS sequence"/>
</dbReference>
<dbReference type="GO" id="GO:0032993">
    <property type="term" value="C:protein-DNA complex"/>
    <property type="evidence" value="ECO:0007669"/>
    <property type="project" value="TreeGrafter"/>
</dbReference>
<dbReference type="Gene3D" id="1.10.10.10">
    <property type="entry name" value="Winged helix-like DNA-binding domain superfamily/Winged helix DNA-binding domain"/>
    <property type="match status" value="1"/>
</dbReference>
<comment type="similarity">
    <text evidence="1">Belongs to the LysR transcriptional regulatory family.</text>
</comment>
<comment type="caution">
    <text evidence="6">The sequence shown here is derived from an EMBL/GenBank/DDBJ whole genome shotgun (WGS) entry which is preliminary data.</text>
</comment>
<reference evidence="6" key="1">
    <citation type="submission" date="2020-11" db="EMBL/GenBank/DDBJ databases">
        <title>Sequencing the genomes of 1000 actinobacteria strains.</title>
        <authorList>
            <person name="Klenk H.-P."/>
        </authorList>
    </citation>
    <scope>NUCLEOTIDE SEQUENCE</scope>
    <source>
        <strain evidence="6">DSM 45356</strain>
    </source>
</reference>
<dbReference type="FunFam" id="1.10.10.10:FF:000001">
    <property type="entry name" value="LysR family transcriptional regulator"/>
    <property type="match status" value="1"/>
</dbReference>
<evidence type="ECO:0000256" key="2">
    <source>
        <dbReference type="ARBA" id="ARBA00023015"/>
    </source>
</evidence>
<feature type="domain" description="HTH lysR-type" evidence="5">
    <location>
        <begin position="1"/>
        <end position="60"/>
    </location>
</feature>
<dbReference type="PROSITE" id="PS50931">
    <property type="entry name" value="HTH_LYSR"/>
    <property type="match status" value="1"/>
</dbReference>
<accession>A0A8J7GCT1</accession>
<dbReference type="GO" id="GO:0003700">
    <property type="term" value="F:DNA-binding transcription factor activity"/>
    <property type="evidence" value="ECO:0007669"/>
    <property type="project" value="InterPro"/>
</dbReference>
<dbReference type="Pfam" id="PF00126">
    <property type="entry name" value="HTH_1"/>
    <property type="match status" value="1"/>
</dbReference>
<evidence type="ECO:0000256" key="4">
    <source>
        <dbReference type="ARBA" id="ARBA00023163"/>
    </source>
</evidence>
<dbReference type="InterPro" id="IPR036390">
    <property type="entry name" value="WH_DNA-bd_sf"/>
</dbReference>
<evidence type="ECO:0000259" key="5">
    <source>
        <dbReference type="PROSITE" id="PS50931"/>
    </source>
</evidence>
<organism evidence="6 7">
    <name type="scientific">Longispora fulva</name>
    <dbReference type="NCBI Taxonomy" id="619741"/>
    <lineage>
        <taxon>Bacteria</taxon>
        <taxon>Bacillati</taxon>
        <taxon>Actinomycetota</taxon>
        <taxon>Actinomycetes</taxon>
        <taxon>Micromonosporales</taxon>
        <taxon>Micromonosporaceae</taxon>
        <taxon>Longispora</taxon>
    </lineage>
</organism>
<dbReference type="AlphaFoldDB" id="A0A8J7GCT1"/>
<dbReference type="InterPro" id="IPR000847">
    <property type="entry name" value="LysR_HTH_N"/>
</dbReference>
<evidence type="ECO:0000313" key="6">
    <source>
        <dbReference type="EMBL" id="MBG6135820.1"/>
    </source>
</evidence>
<dbReference type="SUPFAM" id="SSF46785">
    <property type="entry name" value="Winged helix' DNA-binding domain"/>
    <property type="match status" value="1"/>
</dbReference>
<evidence type="ECO:0000256" key="1">
    <source>
        <dbReference type="ARBA" id="ARBA00009437"/>
    </source>
</evidence>
<dbReference type="Pfam" id="PF03466">
    <property type="entry name" value="LysR_substrate"/>
    <property type="match status" value="1"/>
</dbReference>
<sequence length="305" mass="33266">MVLERLELEAFLTLAEELHFGRTAERLHVTTGRISQTIQKLERQIGAPLFDRTNRSVRLTPLGNQLREDLRPGYEQLQAGLDRAIASVRQTRDALRVSFVGAAAGQVAHQTADLLAQREPAWLVKVREAQVINAVATLRAGDVDIAVLSLPLAGPDLVIGPVLISEPRMLAVPANHPFAGRTAVTMEDLADVRLLRLAGALPGDWPSDRWPEHTPAGRAIPGGPAFETFQEALQLIGAGNGAMIVGAQVTRFYTRPDVAYLPFSDAGPIDWAPIWLRANNSPRIRAFAQAAREVANRIYLAATHQ</sequence>
<dbReference type="Gene3D" id="3.40.190.10">
    <property type="entry name" value="Periplasmic binding protein-like II"/>
    <property type="match status" value="2"/>
</dbReference>
<dbReference type="EMBL" id="JADOUF010000001">
    <property type="protein sequence ID" value="MBG6135820.1"/>
    <property type="molecule type" value="Genomic_DNA"/>
</dbReference>
<dbReference type="SUPFAM" id="SSF53850">
    <property type="entry name" value="Periplasmic binding protein-like II"/>
    <property type="match status" value="1"/>
</dbReference>
<proteinExistence type="inferred from homology"/>
<gene>
    <name evidence="6" type="ORF">IW245_002014</name>
</gene>
<evidence type="ECO:0000313" key="7">
    <source>
        <dbReference type="Proteomes" id="UP000622552"/>
    </source>
</evidence>
<dbReference type="PANTHER" id="PTHR30346:SF0">
    <property type="entry name" value="HCA OPERON TRANSCRIPTIONAL ACTIVATOR HCAR"/>
    <property type="match status" value="1"/>
</dbReference>